<dbReference type="InterPro" id="IPR050598">
    <property type="entry name" value="AminoAcid_Transporter"/>
</dbReference>
<evidence type="ECO:0000256" key="2">
    <source>
        <dbReference type="ARBA" id="ARBA00022692"/>
    </source>
</evidence>
<feature type="transmembrane region" description="Helical" evidence="5">
    <location>
        <begin position="274"/>
        <end position="294"/>
    </location>
</feature>
<dbReference type="GO" id="GO:0016020">
    <property type="term" value="C:membrane"/>
    <property type="evidence" value="ECO:0007669"/>
    <property type="project" value="UniProtKB-SubCell"/>
</dbReference>
<feature type="transmembrane region" description="Helical" evidence="5">
    <location>
        <begin position="408"/>
        <end position="427"/>
    </location>
</feature>
<reference evidence="7" key="1">
    <citation type="journal article" date="2018" name="Nat. Microbiol.">
        <title>Leveraging single-cell genomics to expand the fungal tree of life.</title>
        <authorList>
            <person name="Ahrendt S.R."/>
            <person name="Quandt C.A."/>
            <person name="Ciobanu D."/>
            <person name="Clum A."/>
            <person name="Salamov A."/>
            <person name="Andreopoulos B."/>
            <person name="Cheng J.F."/>
            <person name="Woyke T."/>
            <person name="Pelin A."/>
            <person name="Henrissat B."/>
            <person name="Reynolds N.K."/>
            <person name="Benny G.L."/>
            <person name="Smith M.E."/>
            <person name="James T.Y."/>
            <person name="Grigoriev I.V."/>
        </authorList>
    </citation>
    <scope>NUCLEOTIDE SEQUENCE [LARGE SCALE GENOMIC DNA]</scope>
    <source>
        <strain evidence="7">RSA 1356</strain>
    </source>
</reference>
<feature type="transmembrane region" description="Helical" evidence="5">
    <location>
        <begin position="149"/>
        <end position="169"/>
    </location>
</feature>
<organism evidence="6 7">
    <name type="scientific">Thamnocephalis sphaerospora</name>
    <dbReference type="NCBI Taxonomy" id="78915"/>
    <lineage>
        <taxon>Eukaryota</taxon>
        <taxon>Fungi</taxon>
        <taxon>Fungi incertae sedis</taxon>
        <taxon>Zoopagomycota</taxon>
        <taxon>Zoopagomycotina</taxon>
        <taxon>Zoopagomycetes</taxon>
        <taxon>Zoopagales</taxon>
        <taxon>Sigmoideomycetaceae</taxon>
        <taxon>Thamnocephalis</taxon>
    </lineage>
</organism>
<dbReference type="PANTHER" id="PTHR11785">
    <property type="entry name" value="AMINO ACID TRANSPORTER"/>
    <property type="match status" value="1"/>
</dbReference>
<dbReference type="InterPro" id="IPR002293">
    <property type="entry name" value="AA/rel_permease1"/>
</dbReference>
<feature type="non-terminal residue" evidence="6">
    <location>
        <position position="1"/>
    </location>
</feature>
<dbReference type="Proteomes" id="UP000271241">
    <property type="component" value="Unassembled WGS sequence"/>
</dbReference>
<evidence type="ECO:0000313" key="7">
    <source>
        <dbReference type="Proteomes" id="UP000271241"/>
    </source>
</evidence>
<keyword evidence="4 5" id="KW-0472">Membrane</keyword>
<evidence type="ECO:0000313" key="6">
    <source>
        <dbReference type="EMBL" id="RKP10640.1"/>
    </source>
</evidence>
<feature type="transmembrane region" description="Helical" evidence="5">
    <location>
        <begin position="24"/>
        <end position="46"/>
    </location>
</feature>
<protein>
    <submittedName>
        <fullName evidence="6">Amino acid/polyamine transporter I</fullName>
    </submittedName>
</protein>
<feature type="transmembrane region" description="Helical" evidence="5">
    <location>
        <begin position="222"/>
        <end position="247"/>
    </location>
</feature>
<keyword evidence="2 5" id="KW-0812">Transmembrane</keyword>
<keyword evidence="3 5" id="KW-1133">Transmembrane helix</keyword>
<evidence type="ECO:0000256" key="4">
    <source>
        <dbReference type="ARBA" id="ARBA00023136"/>
    </source>
</evidence>
<gene>
    <name evidence="6" type="ORF">THASP1DRAFT_12546</name>
</gene>
<dbReference type="Gene3D" id="1.20.1740.10">
    <property type="entry name" value="Amino acid/polyamine transporter I"/>
    <property type="match status" value="1"/>
</dbReference>
<feature type="transmembrane region" description="Helical" evidence="5">
    <location>
        <begin position="118"/>
        <end position="137"/>
    </location>
</feature>
<feature type="transmembrane region" description="Helical" evidence="5">
    <location>
        <begin position="324"/>
        <end position="343"/>
    </location>
</feature>
<dbReference type="PANTHER" id="PTHR11785:SF512">
    <property type="entry name" value="SOBREMESA, ISOFORM B"/>
    <property type="match status" value="1"/>
</dbReference>
<accession>A0A4P9XYW9</accession>
<name>A0A4P9XYW9_9FUNG</name>
<feature type="transmembrane region" description="Helical" evidence="5">
    <location>
        <begin position="378"/>
        <end position="402"/>
    </location>
</feature>
<sequence>IVGQIIGSGIFASPGPLLVQSGSVGMALVIWLLAGVLSMTGAYCYAELGTMIPASGGEYQYLLQAFGPLTALTYSWTMVMLCNGIALAAISLVFAQYVCNLFADLSTRETAAAVPGGMVKLVAVSAIMTVALVNCISRRSGSRVQDIFTAAKLGAIAIIVLIGAGWAVSGRSTLENFHEPFQGTTTEPLRYSTATYLALFSYVGWNNLNYAAGELKNPRRNLPLAITISLLLVIACYLLANLAYLVVLPLDVVRTSNTVAMDFGMYTLGKFGKYFMAVMVAMSSFGAINGLIVAGSRVTLASTSAHAIFPRALARLHPTRETPVRALLFVGVVASAWACTGDFAQLANVVMFLFWISYLATVLGLLRMRISFPDAPRAFRVWTPVAVVFCIVTAFLVIAPLLDASGNIWMYVACICGSLLAVPLYWVRVQPPAFLRRHR</sequence>
<feature type="transmembrane region" description="Helical" evidence="5">
    <location>
        <begin position="189"/>
        <end position="210"/>
    </location>
</feature>
<comment type="subcellular location">
    <subcellularLocation>
        <location evidence="1">Membrane</location>
        <topology evidence="1">Multi-pass membrane protein</topology>
    </subcellularLocation>
</comment>
<evidence type="ECO:0000256" key="3">
    <source>
        <dbReference type="ARBA" id="ARBA00022989"/>
    </source>
</evidence>
<feature type="transmembrane region" description="Helical" evidence="5">
    <location>
        <begin position="349"/>
        <end position="366"/>
    </location>
</feature>
<dbReference type="PIRSF" id="PIRSF006060">
    <property type="entry name" value="AA_transporter"/>
    <property type="match status" value="1"/>
</dbReference>
<dbReference type="EMBL" id="KZ992443">
    <property type="protein sequence ID" value="RKP10640.1"/>
    <property type="molecule type" value="Genomic_DNA"/>
</dbReference>
<proteinExistence type="predicted"/>
<evidence type="ECO:0000256" key="5">
    <source>
        <dbReference type="SAM" id="Phobius"/>
    </source>
</evidence>
<evidence type="ECO:0000256" key="1">
    <source>
        <dbReference type="ARBA" id="ARBA00004141"/>
    </source>
</evidence>
<dbReference type="GO" id="GO:0015179">
    <property type="term" value="F:L-amino acid transmembrane transporter activity"/>
    <property type="evidence" value="ECO:0007669"/>
    <property type="project" value="TreeGrafter"/>
</dbReference>
<feature type="transmembrane region" description="Helical" evidence="5">
    <location>
        <begin position="78"/>
        <end position="98"/>
    </location>
</feature>
<keyword evidence="7" id="KW-1185">Reference proteome</keyword>
<dbReference type="Pfam" id="PF13520">
    <property type="entry name" value="AA_permease_2"/>
    <property type="match status" value="1"/>
</dbReference>
<dbReference type="AlphaFoldDB" id="A0A4P9XYW9"/>
<dbReference type="OrthoDB" id="5982228at2759"/>
<dbReference type="STRING" id="78915.A0A4P9XYW9"/>